<reference evidence="2" key="1">
    <citation type="journal article" date="2009" name="Rice">
        <title>De Novo Next Generation Sequencing of Plant Genomes.</title>
        <authorList>
            <person name="Rounsley S."/>
            <person name="Marri P.R."/>
            <person name="Yu Y."/>
            <person name="He R."/>
            <person name="Sisneros N."/>
            <person name="Goicoechea J.L."/>
            <person name="Lee S.J."/>
            <person name="Angelova A."/>
            <person name="Kudrna D."/>
            <person name="Luo M."/>
            <person name="Affourtit J."/>
            <person name="Desany B."/>
            <person name="Knight J."/>
            <person name="Niazi F."/>
            <person name="Egholm M."/>
            <person name="Wing R.A."/>
        </authorList>
    </citation>
    <scope>NUCLEOTIDE SEQUENCE [LARGE SCALE GENOMIC DNA]</scope>
    <source>
        <strain evidence="2">cv. IRGC 105608</strain>
    </source>
</reference>
<dbReference type="PANTHER" id="PTHR33321">
    <property type="match status" value="1"/>
</dbReference>
<dbReference type="InterPro" id="IPR007541">
    <property type="entry name" value="Uncharacterised_BSP"/>
</dbReference>
<dbReference type="PaxDb" id="65489-OBART10G14140.1"/>
<sequence length="461" mass="49648">MKLFHVAALAALMAATAAGAVTFDATNTASSTAGGQRFDREVGVDYAKQVLADASSFIWDAFEQPGDGGDRKPVDAVTLTVEDIDGVAFTSGDGIHLSARYVGGYNAGAGDVRTEVTGVLYHEATHVWQWGLQDYAAHPWVYEGIADFVRLRAGYVAAGWVQPGQGSSWEDSYSVTARFFDYCDGVEPGFVAELNGKLKDGYNVDYFVQITGKTVQQLWQDYKANSPKSPDMKLHVVAAILLAVAASSSSPPAAGAVTYEVNNEAASTAGGQRFDREYSAGYAKQVLAAATSFAWSIFSQPSAADRRPVDAVVLAVRDVDGIASTSGNTITLGAGYVAGVTGNDFKTQVTGVLYHEVVHVWQWGLQDYAAHSWVYEGIADFVRLRAGYPAAGWVQPGQGNSWEDSFSVTARFFDYCDSVKPGFVADLNAKLKNGYNVDYFVQITGKTVQQLWQDYKAKYGN</sequence>
<evidence type="ECO:0000313" key="2">
    <source>
        <dbReference type="EnsemblPlants" id="OBART10G14140.1"/>
    </source>
</evidence>
<dbReference type="Pfam" id="PF04450">
    <property type="entry name" value="BSP"/>
    <property type="match status" value="2"/>
</dbReference>
<dbReference type="Gramene" id="OBART10G14140.1">
    <property type="protein sequence ID" value="OBART10G14140.1"/>
    <property type="gene ID" value="OBART10G14140"/>
</dbReference>
<dbReference type="AlphaFoldDB" id="A0A0D3HF16"/>
<reference evidence="2" key="2">
    <citation type="submission" date="2015-03" db="UniProtKB">
        <authorList>
            <consortium name="EnsemblPlants"/>
        </authorList>
    </citation>
    <scope>IDENTIFICATION</scope>
</reference>
<evidence type="ECO:0008006" key="4">
    <source>
        <dbReference type="Google" id="ProtNLM"/>
    </source>
</evidence>
<proteinExistence type="predicted"/>
<name>A0A0D3HF16_9ORYZ</name>
<protein>
    <recommendedName>
        <fullName evidence="4">Secretory protein</fullName>
    </recommendedName>
</protein>
<evidence type="ECO:0000313" key="3">
    <source>
        <dbReference type="Proteomes" id="UP000026960"/>
    </source>
</evidence>
<dbReference type="EnsemblPlants" id="OBART10G14140.1">
    <property type="protein sequence ID" value="OBART10G14140.1"/>
    <property type="gene ID" value="OBART10G14140"/>
</dbReference>
<dbReference type="Proteomes" id="UP000026960">
    <property type="component" value="Chromosome 10"/>
</dbReference>
<dbReference type="HOGENOM" id="CLU_593647_0_0_1"/>
<dbReference type="eggNOG" id="ENOG502QURC">
    <property type="taxonomic scope" value="Eukaryota"/>
</dbReference>
<feature type="signal peptide" evidence="1">
    <location>
        <begin position="1"/>
        <end position="19"/>
    </location>
</feature>
<keyword evidence="3" id="KW-1185">Reference proteome</keyword>
<feature type="chain" id="PRO_5002263528" description="Secretory protein" evidence="1">
    <location>
        <begin position="20"/>
        <end position="461"/>
    </location>
</feature>
<evidence type="ECO:0000256" key="1">
    <source>
        <dbReference type="SAM" id="SignalP"/>
    </source>
</evidence>
<accession>A0A0D3HF16</accession>
<dbReference type="PANTHER" id="PTHR33321:SF12">
    <property type="entry name" value="PLANT BASIC SECRETORY PROTEIN (BSP) FAMILY PROTEIN"/>
    <property type="match status" value="1"/>
</dbReference>
<organism evidence="2">
    <name type="scientific">Oryza barthii</name>
    <dbReference type="NCBI Taxonomy" id="65489"/>
    <lineage>
        <taxon>Eukaryota</taxon>
        <taxon>Viridiplantae</taxon>
        <taxon>Streptophyta</taxon>
        <taxon>Embryophyta</taxon>
        <taxon>Tracheophyta</taxon>
        <taxon>Spermatophyta</taxon>
        <taxon>Magnoliopsida</taxon>
        <taxon>Liliopsida</taxon>
        <taxon>Poales</taxon>
        <taxon>Poaceae</taxon>
        <taxon>BOP clade</taxon>
        <taxon>Oryzoideae</taxon>
        <taxon>Oryzeae</taxon>
        <taxon>Oryzinae</taxon>
        <taxon>Oryza</taxon>
    </lineage>
</organism>
<keyword evidence="1" id="KW-0732">Signal</keyword>
<dbReference type="STRING" id="65489.A0A0D3HF16"/>